<keyword evidence="1" id="KW-0560">Oxidoreductase</keyword>
<dbReference type="Gene3D" id="3.30.9.10">
    <property type="entry name" value="D-Amino Acid Oxidase, subunit A, domain 2"/>
    <property type="match status" value="1"/>
</dbReference>
<protein>
    <submittedName>
        <fullName evidence="3">FAD-dependent oxidoreductase domain-containing protein 1</fullName>
    </submittedName>
</protein>
<feature type="domain" description="FAD dependent oxidoreductase" evidence="2">
    <location>
        <begin position="26"/>
        <end position="379"/>
    </location>
</feature>
<sequence>MNWSLIRKPAFGIMLWNWRIEKVRYDVVIIGGAIVGSSIAYYLREEGFSGSIALVERDPQFAHAATTLSCASIRQQFSIPENIRLSQFTLKLFRRLTEEFGADADIGFREGGYLILAGENGLPILKANHETQLAEGADIVLEDAEALVRRFPWLSTEGITAGAYGRTGEGWFDAHAMLMLFRKALRDKNIDFITADVTGIERQGDRVTGVNLDNGERLDAGIVANAAGPNAGKVSAMAGLALPVEPRKRNVFIFEAREKYDDMPLLVDPSGIYVRPEGSVYITGGGEPEEGDGPADPSDFEPDWPLFEEVIWPVLATRIPAFEAIKPTRAWVGHYDYNTLDQNAVVGPHPQVRNFLFANGFSGHGLQQAPAVGKALAELIVHGGYRTVDCSAFGYSRVAEGRAFRELNVI</sequence>
<dbReference type="Pfam" id="PF01266">
    <property type="entry name" value="DAO"/>
    <property type="match status" value="1"/>
</dbReference>
<dbReference type="AlphaFoldDB" id="A0A2P9AK42"/>
<organism evidence="3 4">
    <name type="scientific">Mesorhizobium delmotii</name>
    <dbReference type="NCBI Taxonomy" id="1631247"/>
    <lineage>
        <taxon>Bacteria</taxon>
        <taxon>Pseudomonadati</taxon>
        <taxon>Pseudomonadota</taxon>
        <taxon>Alphaproteobacteria</taxon>
        <taxon>Hyphomicrobiales</taxon>
        <taxon>Phyllobacteriaceae</taxon>
        <taxon>Mesorhizobium</taxon>
    </lineage>
</organism>
<dbReference type="InterPro" id="IPR006076">
    <property type="entry name" value="FAD-dep_OxRdtase"/>
</dbReference>
<reference evidence="4" key="1">
    <citation type="submission" date="2016-12" db="EMBL/GenBank/DDBJ databases">
        <authorList>
            <person name="Brunel B."/>
        </authorList>
    </citation>
    <scope>NUCLEOTIDE SEQUENCE [LARGE SCALE GENOMIC DNA]</scope>
</reference>
<evidence type="ECO:0000259" key="2">
    <source>
        <dbReference type="Pfam" id="PF01266"/>
    </source>
</evidence>
<dbReference type="InterPro" id="IPR036188">
    <property type="entry name" value="FAD/NAD-bd_sf"/>
</dbReference>
<dbReference type="SUPFAM" id="SSF51905">
    <property type="entry name" value="FAD/NAD(P)-binding domain"/>
    <property type="match status" value="1"/>
</dbReference>
<accession>A0A2P9AK42</accession>
<dbReference type="PANTHER" id="PTHR13847">
    <property type="entry name" value="SARCOSINE DEHYDROGENASE-RELATED"/>
    <property type="match status" value="1"/>
</dbReference>
<proteinExistence type="predicted"/>
<dbReference type="Gene3D" id="3.50.50.60">
    <property type="entry name" value="FAD/NAD(P)-binding domain"/>
    <property type="match status" value="1"/>
</dbReference>
<dbReference type="Proteomes" id="UP000245698">
    <property type="component" value="Unassembled WGS sequence"/>
</dbReference>
<dbReference type="GO" id="GO:0005737">
    <property type="term" value="C:cytoplasm"/>
    <property type="evidence" value="ECO:0007669"/>
    <property type="project" value="TreeGrafter"/>
</dbReference>
<evidence type="ECO:0000256" key="1">
    <source>
        <dbReference type="ARBA" id="ARBA00023002"/>
    </source>
</evidence>
<dbReference type="GO" id="GO:0032981">
    <property type="term" value="P:mitochondrial respiratory chain complex I assembly"/>
    <property type="evidence" value="ECO:0007669"/>
    <property type="project" value="TreeGrafter"/>
</dbReference>
<evidence type="ECO:0000313" key="4">
    <source>
        <dbReference type="Proteomes" id="UP000245698"/>
    </source>
</evidence>
<dbReference type="EMBL" id="FUIG01000026">
    <property type="protein sequence ID" value="SJM31518.1"/>
    <property type="molecule type" value="Genomic_DNA"/>
</dbReference>
<keyword evidence="4" id="KW-1185">Reference proteome</keyword>
<dbReference type="PANTHER" id="PTHR13847:SF287">
    <property type="entry name" value="FAD-DEPENDENT OXIDOREDUCTASE DOMAIN-CONTAINING PROTEIN 1"/>
    <property type="match status" value="1"/>
</dbReference>
<name>A0A2P9AK42_9HYPH</name>
<gene>
    <name evidence="3" type="primary">FOXRED</name>
    <name evidence="3" type="ORF">BQ8482_20133</name>
</gene>
<dbReference type="GO" id="GO:0016491">
    <property type="term" value="F:oxidoreductase activity"/>
    <property type="evidence" value="ECO:0007669"/>
    <property type="project" value="UniProtKB-KW"/>
</dbReference>
<evidence type="ECO:0000313" key="3">
    <source>
        <dbReference type="EMBL" id="SJM31518.1"/>
    </source>
</evidence>